<evidence type="ECO:0000313" key="4">
    <source>
        <dbReference type="Proteomes" id="UP000006316"/>
    </source>
</evidence>
<name>K6DVD3_9BACI</name>
<proteinExistence type="predicted"/>
<comment type="caution">
    <text evidence="3">The sequence shown here is derived from an EMBL/GenBank/DDBJ whole genome shotgun (WGS) entry which is preliminary data.</text>
</comment>
<organism evidence="3 4">
    <name type="scientific">Neobacillus bataviensis LMG 21833</name>
    <dbReference type="NCBI Taxonomy" id="1117379"/>
    <lineage>
        <taxon>Bacteria</taxon>
        <taxon>Bacillati</taxon>
        <taxon>Bacillota</taxon>
        <taxon>Bacilli</taxon>
        <taxon>Bacillales</taxon>
        <taxon>Bacillaceae</taxon>
        <taxon>Neobacillus</taxon>
    </lineage>
</organism>
<dbReference type="eggNOG" id="ENOG502Z9Q9">
    <property type="taxonomic scope" value="Bacteria"/>
</dbReference>
<protein>
    <submittedName>
        <fullName evidence="3">Uncharacterized protein</fullName>
    </submittedName>
</protein>
<gene>
    <name evidence="3" type="ORF">BABA_22898</name>
</gene>
<dbReference type="PATRIC" id="fig|1117379.3.peg.4752"/>
<accession>K6DVD3</accession>
<keyword evidence="2" id="KW-0732">Signal</keyword>
<feature type="region of interest" description="Disordered" evidence="1">
    <location>
        <begin position="113"/>
        <end position="140"/>
    </location>
</feature>
<dbReference type="AlphaFoldDB" id="K6DVD3"/>
<dbReference type="OrthoDB" id="2820357at2"/>
<keyword evidence="4" id="KW-1185">Reference proteome</keyword>
<dbReference type="RefSeq" id="WP_007087571.1">
    <property type="nucleotide sequence ID" value="NZ_AJLS01000141.1"/>
</dbReference>
<sequence>MKKKVLAAAGISGLLMAGGVLSASASTSGYDLFKTAVKKTHTVDSFNAHITASLTDNGKEIYQVDSLNTLNVKDESGNSAVSVKNGGTTTKVDYFSKADQTVVKSSKDDNYYVKQEKADKKESNRKEHKDENLSPQMQKDVEAIFDAVTKNYQDKITTKDGGNGQTELQLDLSKNQIPAVGQAVVSFFLKNIDQQKDHVEKAEFGSLQFADLKPQLPQLKNNINVSRVVLNGVVDKSEYLVGQEATIYVSGDDVNGTHHDLVLKLSNKFDQLNQAKVSSVDLTGKKVVTVQEKHDGHED</sequence>
<dbReference type="Proteomes" id="UP000006316">
    <property type="component" value="Unassembled WGS sequence"/>
</dbReference>
<evidence type="ECO:0000313" key="3">
    <source>
        <dbReference type="EMBL" id="EKN64786.1"/>
    </source>
</evidence>
<evidence type="ECO:0000256" key="2">
    <source>
        <dbReference type="SAM" id="SignalP"/>
    </source>
</evidence>
<feature type="compositionally biased region" description="Basic and acidic residues" evidence="1">
    <location>
        <begin position="113"/>
        <end position="132"/>
    </location>
</feature>
<evidence type="ECO:0000256" key="1">
    <source>
        <dbReference type="SAM" id="MobiDB-lite"/>
    </source>
</evidence>
<reference evidence="3 4" key="1">
    <citation type="journal article" date="2012" name="Front. Microbiol.">
        <title>Redundancy and modularity in membrane-associated dissimilatory nitrate reduction in Bacillus.</title>
        <authorList>
            <person name="Heylen K."/>
            <person name="Keltjens J."/>
        </authorList>
    </citation>
    <scope>NUCLEOTIDE SEQUENCE [LARGE SCALE GENOMIC DNA]</scope>
    <source>
        <strain evidence="4">LMG 21833T</strain>
    </source>
</reference>
<dbReference type="STRING" id="1117379.BABA_22898"/>
<feature type="chain" id="PRO_5038834836" evidence="2">
    <location>
        <begin position="23"/>
        <end position="299"/>
    </location>
</feature>
<dbReference type="EMBL" id="AJLS01000141">
    <property type="protein sequence ID" value="EKN64786.1"/>
    <property type="molecule type" value="Genomic_DNA"/>
</dbReference>
<feature type="signal peptide" evidence="2">
    <location>
        <begin position="1"/>
        <end position="22"/>
    </location>
</feature>